<sequence>MSSTEVIVTRYLDLIIQSETLEESFAGFVLSWDQNEIHTIKTYEDSMKTLIHELNSTDKLEIGVKHYIDVTANIVSHKQNQTLLQMLEFAVNNNLIPGKLVCEAILSSDKLHYKNEIFWCNALSLIRRIIGTVDYKGVRDLLKIIFDKVNQIPAKGNVSVLKQLNVLYQVFDHIFDRSQCLLPAYLILDEIQKKGKWTHWKFAKLITSFVDSFRPTAQMVSTAGRSKLLPIVGHSSTLNNIWKLDPLTAKFQLRAKGNVSVLKQLNVLYQVFDHIFDRSQCLLPAYLILDEIQKKGKWTHWKFAKLITSFVDSFRPTAQMVSTAGRSKLLPIVGHSSTLNNIWKLDPLTAKFQLRGLLPYNKELLEPQTGLLRYVLEQPCSRDMVSAMLSLSQKQKQRSVILEEQLVELIITAMERSESDLDLSSESGEQGCSPTFFLWQHLSSHLIYFVLFQFASFPHMVLCLHEKLCTKNLRKSREHLMWILLQFLSGSIQKNPLLDFLPIMKLYDLLYPEKEPLPVPDVSKSSATHALAAASVWIHLMKKAETDSISLQRPIPLALKAHIDFLQENLVNNTNLSISSTDYRVALLCNAYSTNQECFARPLSVLVEGVQGNRGPNQNPSNSPPMCPLSMSVLDSLTVHTKMSLIHSIANQVMKLAQSKSNVGLGPALVETYSRLLIYTEIESLGIKGFMSNYFVNSSQLLNTVWRSQAWGILHTLLEMYIYRLHHINAHYRIQLLGHLHSLSNVPQTNQVQLHLCMENTALKLILGLSSAEVLSIPQYSRFQNEPKGLLSTESEELNKVLVLTLARAIHVTGSETLTASWIKEILQSIMQSTSISWSSFTLQCFPNAISEFYQQFTTQKENKAQLKRSVEEEYRKWKSMSNENDVSPQLKHFSLPGTPPLFLCLLWKMLLENDRINPIAYKILDRIGARALSSHMRTFADFLVYEFANLVGGQHVNKFIDALNDLIWKCHIITLDRLLLCLALRSFEGNEAQVCFFIIHMLLLRPSEFKNRVYEFVKDNTPEHWKQSNWHDKHLAFNRKFPEKFYFECLQESSGQNSQHQYLPFYFSNVCLRFLPVLDIIIHRFLELPSGSMSNIVDQLLDQLGCLYKFHDKPITYLYNTLHYYETKLKDKPQLKRKLVSAVINSFKDIKPRNWALSEAYLTFMQRMNDDIDWTPGLEYYIHLIGRVVDTLSANKSPFPHTDYRFNEFPNASAHALHVTCVELMALPVSASVVANSLLDVVLIGHKILTRNNIEMWMNAIGLVLTALSESYWSVLNDRILEMMQSPTLECNSNPFDLMDFTNSHSSMNEMQCSYLIALTHAVWHNANVGQISLMPQFLKEKVKPVIKSEEQFIFICHIVGPFLQRFYAERTRCVMDVTIELYEMLEIIDKNCDQLLFMDPVCDLLYHIKYMFTGDTVKHEVERSIKNLRPNLQKRLRFITHIAIDEVSVP</sequence>
<organism evidence="8">
    <name type="scientific">Medioppia subpectinata</name>
    <dbReference type="NCBI Taxonomy" id="1979941"/>
    <lineage>
        <taxon>Eukaryota</taxon>
        <taxon>Metazoa</taxon>
        <taxon>Ecdysozoa</taxon>
        <taxon>Arthropoda</taxon>
        <taxon>Chelicerata</taxon>
        <taxon>Arachnida</taxon>
        <taxon>Acari</taxon>
        <taxon>Acariformes</taxon>
        <taxon>Sarcoptiformes</taxon>
        <taxon>Oribatida</taxon>
        <taxon>Brachypylina</taxon>
        <taxon>Oppioidea</taxon>
        <taxon>Oppiidae</taxon>
        <taxon>Medioppia</taxon>
    </lineage>
</organism>
<comment type="subcellular location">
    <subcellularLocation>
        <location evidence="1">Nucleus</location>
    </subcellularLocation>
</comment>
<evidence type="ECO:0000256" key="7">
    <source>
        <dbReference type="ARBA" id="ARBA00031961"/>
    </source>
</evidence>
<dbReference type="GO" id="GO:0005667">
    <property type="term" value="C:transcription regulator complex"/>
    <property type="evidence" value="ECO:0007669"/>
    <property type="project" value="TreeGrafter"/>
</dbReference>
<dbReference type="GO" id="GO:0006357">
    <property type="term" value="P:regulation of transcription by RNA polymerase II"/>
    <property type="evidence" value="ECO:0007669"/>
    <property type="project" value="TreeGrafter"/>
</dbReference>
<dbReference type="GO" id="GO:0016592">
    <property type="term" value="C:mediator complex"/>
    <property type="evidence" value="ECO:0007669"/>
    <property type="project" value="TreeGrafter"/>
</dbReference>
<keyword evidence="5" id="KW-0804">Transcription</keyword>
<accession>A0A7R9KF36</accession>
<name>A0A7R9KF36_9ACAR</name>
<evidence type="ECO:0000256" key="2">
    <source>
        <dbReference type="ARBA" id="ARBA00010222"/>
    </source>
</evidence>
<evidence type="ECO:0000313" key="9">
    <source>
        <dbReference type="Proteomes" id="UP000759131"/>
    </source>
</evidence>
<evidence type="ECO:0000256" key="6">
    <source>
        <dbReference type="ARBA" id="ARBA00023242"/>
    </source>
</evidence>
<comment type="similarity">
    <text evidence="2">Belongs to the Mediator complex subunit 23 family.</text>
</comment>
<dbReference type="Pfam" id="PF11573">
    <property type="entry name" value="Med23"/>
    <property type="match status" value="2"/>
</dbReference>
<dbReference type="InterPro" id="IPR021629">
    <property type="entry name" value="Mediator_Med23"/>
</dbReference>
<reference evidence="8" key="1">
    <citation type="submission" date="2020-11" db="EMBL/GenBank/DDBJ databases">
        <authorList>
            <person name="Tran Van P."/>
        </authorList>
    </citation>
    <scope>NUCLEOTIDE SEQUENCE</scope>
</reference>
<evidence type="ECO:0000256" key="4">
    <source>
        <dbReference type="ARBA" id="ARBA00023015"/>
    </source>
</evidence>
<keyword evidence="4" id="KW-0805">Transcription regulation</keyword>
<dbReference type="EMBL" id="CAJPIZ010000669">
    <property type="protein sequence ID" value="CAG2102015.1"/>
    <property type="molecule type" value="Genomic_DNA"/>
</dbReference>
<evidence type="ECO:0000256" key="1">
    <source>
        <dbReference type="ARBA" id="ARBA00004123"/>
    </source>
</evidence>
<evidence type="ECO:0000313" key="8">
    <source>
        <dbReference type="EMBL" id="CAD7621585.1"/>
    </source>
</evidence>
<protein>
    <recommendedName>
        <fullName evidence="3">Mediator of RNA polymerase II transcription subunit 23</fullName>
    </recommendedName>
    <alternativeName>
        <fullName evidence="7">Mediator complex subunit 23</fullName>
    </alternativeName>
</protein>
<keyword evidence="9" id="KW-1185">Reference proteome</keyword>
<dbReference type="GO" id="GO:0010628">
    <property type="term" value="P:positive regulation of gene expression"/>
    <property type="evidence" value="ECO:0007669"/>
    <property type="project" value="TreeGrafter"/>
</dbReference>
<evidence type="ECO:0000256" key="5">
    <source>
        <dbReference type="ARBA" id="ARBA00023163"/>
    </source>
</evidence>
<dbReference type="PANTHER" id="PTHR12691:SF10">
    <property type="entry name" value="MEDIATOR OF RNA POLYMERASE II TRANSCRIPTION SUBUNIT 23"/>
    <property type="match status" value="1"/>
</dbReference>
<dbReference type="PANTHER" id="PTHR12691">
    <property type="entry name" value="MEDIATOR OF RNA POLYMERASE II TRANSCRIPTION SUBUNIT 23"/>
    <property type="match status" value="1"/>
</dbReference>
<gene>
    <name evidence="8" type="ORF">OSB1V03_LOCUS2056</name>
</gene>
<dbReference type="Proteomes" id="UP000759131">
    <property type="component" value="Unassembled WGS sequence"/>
</dbReference>
<proteinExistence type="inferred from homology"/>
<evidence type="ECO:0000256" key="3">
    <source>
        <dbReference type="ARBA" id="ARBA00019696"/>
    </source>
</evidence>
<dbReference type="EMBL" id="OC855244">
    <property type="protein sequence ID" value="CAD7621585.1"/>
    <property type="molecule type" value="Genomic_DNA"/>
</dbReference>
<dbReference type="OrthoDB" id="9982951at2759"/>
<keyword evidence="6" id="KW-0539">Nucleus</keyword>